<dbReference type="SUPFAM" id="SSF48498">
    <property type="entry name" value="Tetracyclin repressor-like, C-terminal domain"/>
    <property type="match status" value="1"/>
</dbReference>
<dbReference type="InterPro" id="IPR050109">
    <property type="entry name" value="HTH-type_TetR-like_transc_reg"/>
</dbReference>
<dbReference type="Proteomes" id="UP000183585">
    <property type="component" value="Unassembled WGS sequence"/>
</dbReference>
<dbReference type="Pfam" id="PF00440">
    <property type="entry name" value="TetR_N"/>
    <property type="match status" value="1"/>
</dbReference>
<accession>A0A1C4YFC4</accession>
<evidence type="ECO:0000256" key="1">
    <source>
        <dbReference type="ARBA" id="ARBA00023015"/>
    </source>
</evidence>
<feature type="domain" description="HTH tetR-type" evidence="5">
    <location>
        <begin position="1"/>
        <end position="55"/>
    </location>
</feature>
<reference evidence="7" key="1">
    <citation type="submission" date="2016-06" db="EMBL/GenBank/DDBJ databases">
        <authorList>
            <person name="Varghese N."/>
            <person name="Submissions Spin"/>
        </authorList>
    </citation>
    <scope>NUCLEOTIDE SEQUENCE [LARGE SCALE GENOMIC DNA]</scope>
    <source>
        <strain evidence="7">DSM 43168</strain>
    </source>
</reference>
<dbReference type="AlphaFoldDB" id="A0A1C4YFC4"/>
<dbReference type="InterPro" id="IPR009057">
    <property type="entry name" value="Homeodomain-like_sf"/>
</dbReference>
<dbReference type="GO" id="GO:0003700">
    <property type="term" value="F:DNA-binding transcription factor activity"/>
    <property type="evidence" value="ECO:0007669"/>
    <property type="project" value="TreeGrafter"/>
</dbReference>
<dbReference type="PANTHER" id="PTHR30055:SF151">
    <property type="entry name" value="TRANSCRIPTIONAL REGULATORY PROTEIN"/>
    <property type="match status" value="1"/>
</dbReference>
<dbReference type="InterPro" id="IPR036271">
    <property type="entry name" value="Tet_transcr_reg_TetR-rel_C_sf"/>
</dbReference>
<dbReference type="EMBL" id="FMCT01000006">
    <property type="protein sequence ID" value="SCF19394.1"/>
    <property type="molecule type" value="Genomic_DNA"/>
</dbReference>
<dbReference type="Gene3D" id="1.10.10.60">
    <property type="entry name" value="Homeodomain-like"/>
    <property type="match status" value="1"/>
</dbReference>
<keyword evidence="7" id="KW-1185">Reference proteome</keyword>
<keyword evidence="1" id="KW-0805">Transcription regulation</keyword>
<dbReference type="PROSITE" id="PS50977">
    <property type="entry name" value="HTH_TETR_2"/>
    <property type="match status" value="1"/>
</dbReference>
<dbReference type="PANTHER" id="PTHR30055">
    <property type="entry name" value="HTH-TYPE TRANSCRIPTIONAL REGULATOR RUTR"/>
    <property type="match status" value="1"/>
</dbReference>
<dbReference type="InterPro" id="IPR004111">
    <property type="entry name" value="Repressor_TetR_C"/>
</dbReference>
<name>A0A1C4YFC4_9ACTN</name>
<dbReference type="InterPro" id="IPR001647">
    <property type="entry name" value="HTH_TetR"/>
</dbReference>
<dbReference type="Pfam" id="PF02909">
    <property type="entry name" value="TetR_C_1"/>
    <property type="match status" value="1"/>
</dbReference>
<evidence type="ECO:0000259" key="5">
    <source>
        <dbReference type="PROSITE" id="PS50977"/>
    </source>
</evidence>
<evidence type="ECO:0000313" key="7">
    <source>
        <dbReference type="Proteomes" id="UP000183585"/>
    </source>
</evidence>
<proteinExistence type="predicted"/>
<evidence type="ECO:0000256" key="3">
    <source>
        <dbReference type="ARBA" id="ARBA00023163"/>
    </source>
</evidence>
<dbReference type="Gene3D" id="1.10.357.10">
    <property type="entry name" value="Tetracycline Repressor, domain 2"/>
    <property type="match status" value="1"/>
</dbReference>
<organism evidence="6 7">
    <name type="scientific">Micromonospora carbonacea</name>
    <dbReference type="NCBI Taxonomy" id="47853"/>
    <lineage>
        <taxon>Bacteria</taxon>
        <taxon>Bacillati</taxon>
        <taxon>Actinomycetota</taxon>
        <taxon>Actinomycetes</taxon>
        <taxon>Micromonosporales</taxon>
        <taxon>Micromonosporaceae</taxon>
        <taxon>Micromonospora</taxon>
    </lineage>
</organism>
<sequence>MVATAVRIADEEGLAGVTMRRVAAAFGVATMSLYGGVGGKGALVLAMIDVAMADAVPSGVRTSAGWRQRLDLGARTQWAAYRLHPWLAEVISLTQAQPVPSLVRFGEWNLAALARSGLDPVARFDVHLLICNYVRGLAINLSAEERLLADSGLDPDSFAGEPNPVLHSMMRDYPALAAAGDYPFDLDRLFAFGLDRLLDGVAPLTSGGAGGSPAPPR</sequence>
<protein>
    <submittedName>
        <fullName evidence="6">Transcriptional regulator, TetR family</fullName>
    </submittedName>
</protein>
<feature type="DNA-binding region" description="H-T-H motif" evidence="4">
    <location>
        <begin position="18"/>
        <end position="37"/>
    </location>
</feature>
<dbReference type="GO" id="GO:0000976">
    <property type="term" value="F:transcription cis-regulatory region binding"/>
    <property type="evidence" value="ECO:0007669"/>
    <property type="project" value="TreeGrafter"/>
</dbReference>
<evidence type="ECO:0000313" key="6">
    <source>
        <dbReference type="EMBL" id="SCF19394.1"/>
    </source>
</evidence>
<keyword evidence="2 4" id="KW-0238">DNA-binding</keyword>
<keyword evidence="3" id="KW-0804">Transcription</keyword>
<dbReference type="SUPFAM" id="SSF46689">
    <property type="entry name" value="Homeodomain-like"/>
    <property type="match status" value="1"/>
</dbReference>
<evidence type="ECO:0000256" key="4">
    <source>
        <dbReference type="PROSITE-ProRule" id="PRU00335"/>
    </source>
</evidence>
<gene>
    <name evidence="6" type="ORF">GA0070563_10683</name>
</gene>
<evidence type="ECO:0000256" key="2">
    <source>
        <dbReference type="ARBA" id="ARBA00023125"/>
    </source>
</evidence>
<dbReference type="GO" id="GO:0045892">
    <property type="term" value="P:negative regulation of DNA-templated transcription"/>
    <property type="evidence" value="ECO:0007669"/>
    <property type="project" value="InterPro"/>
</dbReference>